<protein>
    <recommendedName>
        <fullName evidence="1">non-specific serine/threonine protein kinase</fullName>
        <ecNumber evidence="1">2.7.11.1</ecNumber>
    </recommendedName>
</protein>
<organism evidence="3 4">
    <name type="scientific">Acipenser ruthenus</name>
    <name type="common">Sterlet sturgeon</name>
    <dbReference type="NCBI Taxonomy" id="7906"/>
    <lineage>
        <taxon>Eukaryota</taxon>
        <taxon>Metazoa</taxon>
        <taxon>Chordata</taxon>
        <taxon>Craniata</taxon>
        <taxon>Vertebrata</taxon>
        <taxon>Euteleostomi</taxon>
        <taxon>Actinopterygii</taxon>
        <taxon>Chondrostei</taxon>
        <taxon>Acipenseriformes</taxon>
        <taxon>Acipenseridae</taxon>
        <taxon>Acipenser</taxon>
    </lineage>
</organism>
<gene>
    <name evidence="3" type="ORF">EOD39_4347</name>
</gene>
<evidence type="ECO:0000256" key="1">
    <source>
        <dbReference type="ARBA" id="ARBA00012513"/>
    </source>
</evidence>
<dbReference type="GO" id="GO:0004674">
    <property type="term" value="F:protein serine/threonine kinase activity"/>
    <property type="evidence" value="ECO:0007669"/>
    <property type="project" value="UniProtKB-EC"/>
</dbReference>
<dbReference type="GO" id="GO:0005524">
    <property type="term" value="F:ATP binding"/>
    <property type="evidence" value="ECO:0007669"/>
    <property type="project" value="InterPro"/>
</dbReference>
<dbReference type="InterPro" id="IPR011009">
    <property type="entry name" value="Kinase-like_dom_sf"/>
</dbReference>
<dbReference type="PROSITE" id="PS50011">
    <property type="entry name" value="PROTEIN_KINASE_DOM"/>
    <property type="match status" value="1"/>
</dbReference>
<evidence type="ECO:0000259" key="2">
    <source>
        <dbReference type="PROSITE" id="PS50011"/>
    </source>
</evidence>
<reference evidence="3 4" key="1">
    <citation type="submission" date="2019-01" db="EMBL/GenBank/DDBJ databases">
        <title>Draft Genome and Complete Hox-Cluster Characterization of the Sterlet Sturgeon (Acipenser ruthenus).</title>
        <authorList>
            <person name="Wei Q."/>
        </authorList>
    </citation>
    <scope>NUCLEOTIDE SEQUENCE [LARGE SCALE GENOMIC DNA]</scope>
    <source>
        <strain evidence="3">WHYD16114868_AA</strain>
        <tissue evidence="3">Blood</tissue>
    </source>
</reference>
<feature type="domain" description="Protein kinase" evidence="2">
    <location>
        <begin position="1"/>
        <end position="111"/>
    </location>
</feature>
<dbReference type="Pfam" id="PF00069">
    <property type="entry name" value="Pkinase"/>
    <property type="match status" value="1"/>
</dbReference>
<dbReference type="Proteomes" id="UP000289886">
    <property type="component" value="Unassembled WGS sequence"/>
</dbReference>
<dbReference type="PROSITE" id="PS00108">
    <property type="entry name" value="PROTEIN_KINASE_ST"/>
    <property type="match status" value="1"/>
</dbReference>
<dbReference type="Gene3D" id="1.10.510.10">
    <property type="entry name" value="Transferase(Phosphotransferase) domain 1"/>
    <property type="match status" value="1"/>
</dbReference>
<keyword evidence="4" id="KW-1185">Reference proteome</keyword>
<sequence>MKLDVLEYIHENEYIHGDIKAANLLLCYKDPSKVFLADYGLSYRYSPNGTLKEYKEDPKTRHNGTIEYTSIDAHKGVDKLDGKADHIVDHCTLDLVLLNPVDMNNKCHIPY</sequence>
<name>A0A444UIU3_ACIRT</name>
<comment type="caution">
    <text evidence="3">The sequence shown here is derived from an EMBL/GenBank/DDBJ whole genome shotgun (WGS) entry which is preliminary data.</text>
</comment>
<accession>A0A444UIU3</accession>
<evidence type="ECO:0000313" key="4">
    <source>
        <dbReference type="Proteomes" id="UP000289886"/>
    </source>
</evidence>
<dbReference type="InterPro" id="IPR000719">
    <property type="entry name" value="Prot_kinase_dom"/>
</dbReference>
<keyword evidence="3" id="KW-0418">Kinase</keyword>
<keyword evidence="3" id="KW-0808">Transferase</keyword>
<proteinExistence type="predicted"/>
<evidence type="ECO:0000313" key="3">
    <source>
        <dbReference type="EMBL" id="RXM35083.1"/>
    </source>
</evidence>
<dbReference type="PANTHER" id="PTHR11909">
    <property type="entry name" value="CASEIN KINASE-RELATED"/>
    <property type="match status" value="1"/>
</dbReference>
<dbReference type="SUPFAM" id="SSF56112">
    <property type="entry name" value="Protein kinase-like (PK-like)"/>
    <property type="match status" value="1"/>
</dbReference>
<dbReference type="AlphaFoldDB" id="A0A444UIU3"/>
<dbReference type="InterPro" id="IPR008271">
    <property type="entry name" value="Ser/Thr_kinase_AS"/>
</dbReference>
<dbReference type="InterPro" id="IPR050235">
    <property type="entry name" value="CK1_Ser-Thr_kinase"/>
</dbReference>
<dbReference type="EC" id="2.7.11.1" evidence="1"/>
<dbReference type="EMBL" id="SCEB01214483">
    <property type="protein sequence ID" value="RXM35083.1"/>
    <property type="molecule type" value="Genomic_DNA"/>
</dbReference>